<feature type="region of interest" description="Disordered" evidence="1">
    <location>
        <begin position="653"/>
        <end position="732"/>
    </location>
</feature>
<feature type="region of interest" description="Disordered" evidence="1">
    <location>
        <begin position="80"/>
        <end position="122"/>
    </location>
</feature>
<feature type="compositionally biased region" description="Basic and acidic residues" evidence="1">
    <location>
        <begin position="700"/>
        <end position="712"/>
    </location>
</feature>
<feature type="compositionally biased region" description="Basic and acidic residues" evidence="1">
    <location>
        <begin position="745"/>
        <end position="758"/>
    </location>
</feature>
<feature type="compositionally biased region" description="Polar residues" evidence="1">
    <location>
        <begin position="462"/>
        <end position="487"/>
    </location>
</feature>
<protein>
    <submittedName>
        <fullName evidence="2">Uncharacterized protein</fullName>
    </submittedName>
</protein>
<reference evidence="2 3" key="1">
    <citation type="journal article" date="2015" name="Genome Biol. Evol.">
        <title>The genome of winter moth (Operophtera brumata) provides a genomic perspective on sexual dimorphism and phenology.</title>
        <authorList>
            <person name="Derks M.F."/>
            <person name="Smit S."/>
            <person name="Salis L."/>
            <person name="Schijlen E."/>
            <person name="Bossers A."/>
            <person name="Mateman C."/>
            <person name="Pijl A.S."/>
            <person name="de Ridder D."/>
            <person name="Groenen M.A."/>
            <person name="Visser M.E."/>
            <person name="Megens H.J."/>
        </authorList>
    </citation>
    <scope>NUCLEOTIDE SEQUENCE [LARGE SCALE GENOMIC DNA]</scope>
    <source>
        <strain evidence="2">WM2013NL</strain>
        <tissue evidence="2">Head and thorax</tissue>
    </source>
</reference>
<dbReference type="Proteomes" id="UP000037510">
    <property type="component" value="Unassembled WGS sequence"/>
</dbReference>
<feature type="compositionally biased region" description="Basic and acidic residues" evidence="1">
    <location>
        <begin position="805"/>
        <end position="835"/>
    </location>
</feature>
<comment type="caution">
    <text evidence="2">The sequence shown here is derived from an EMBL/GenBank/DDBJ whole genome shotgun (WGS) entry which is preliminary data.</text>
</comment>
<evidence type="ECO:0000313" key="3">
    <source>
        <dbReference type="Proteomes" id="UP000037510"/>
    </source>
</evidence>
<feature type="compositionally biased region" description="Basic and acidic residues" evidence="1">
    <location>
        <begin position="559"/>
        <end position="576"/>
    </location>
</feature>
<feature type="compositionally biased region" description="Basic and acidic residues" evidence="1">
    <location>
        <begin position="998"/>
        <end position="1022"/>
    </location>
</feature>
<feature type="compositionally biased region" description="Basic residues" evidence="1">
    <location>
        <begin position="872"/>
        <end position="881"/>
    </location>
</feature>
<dbReference type="AlphaFoldDB" id="A0A0L7LQ08"/>
<proteinExistence type="predicted"/>
<feature type="region of interest" description="Disordered" evidence="1">
    <location>
        <begin position="457"/>
        <end position="506"/>
    </location>
</feature>
<keyword evidence="3" id="KW-1185">Reference proteome</keyword>
<evidence type="ECO:0000313" key="2">
    <source>
        <dbReference type="EMBL" id="KOB77522.1"/>
    </source>
</evidence>
<feature type="region of interest" description="Disordered" evidence="1">
    <location>
        <begin position="745"/>
        <end position="967"/>
    </location>
</feature>
<gene>
    <name evidence="2" type="ORF">OBRU01_03986</name>
</gene>
<name>A0A0L7LQ08_OPEBR</name>
<feature type="compositionally biased region" description="Polar residues" evidence="1">
    <location>
        <begin position="759"/>
        <end position="775"/>
    </location>
</feature>
<feature type="compositionally biased region" description="Basic and acidic residues" evidence="1">
    <location>
        <begin position="492"/>
        <end position="506"/>
    </location>
</feature>
<feature type="region of interest" description="Disordered" evidence="1">
    <location>
        <begin position="979"/>
        <end position="1022"/>
    </location>
</feature>
<feature type="compositionally biased region" description="Polar residues" evidence="1">
    <location>
        <begin position="898"/>
        <end position="915"/>
    </location>
</feature>
<feature type="compositionally biased region" description="Polar residues" evidence="1">
    <location>
        <begin position="853"/>
        <end position="871"/>
    </location>
</feature>
<organism evidence="2 3">
    <name type="scientific">Operophtera brumata</name>
    <name type="common">Winter moth</name>
    <name type="synonym">Phalaena brumata</name>
    <dbReference type="NCBI Taxonomy" id="104452"/>
    <lineage>
        <taxon>Eukaryota</taxon>
        <taxon>Metazoa</taxon>
        <taxon>Ecdysozoa</taxon>
        <taxon>Arthropoda</taxon>
        <taxon>Hexapoda</taxon>
        <taxon>Insecta</taxon>
        <taxon>Pterygota</taxon>
        <taxon>Neoptera</taxon>
        <taxon>Endopterygota</taxon>
        <taxon>Lepidoptera</taxon>
        <taxon>Glossata</taxon>
        <taxon>Ditrysia</taxon>
        <taxon>Geometroidea</taxon>
        <taxon>Geometridae</taxon>
        <taxon>Larentiinae</taxon>
        <taxon>Operophtera</taxon>
    </lineage>
</organism>
<evidence type="ECO:0000256" key="1">
    <source>
        <dbReference type="SAM" id="MobiDB-lite"/>
    </source>
</evidence>
<feature type="compositionally biased region" description="Polar residues" evidence="1">
    <location>
        <begin position="942"/>
        <end position="954"/>
    </location>
</feature>
<feature type="compositionally biased region" description="Polar residues" evidence="1">
    <location>
        <begin position="682"/>
        <end position="699"/>
    </location>
</feature>
<dbReference type="EMBL" id="JTDY01000364">
    <property type="protein sequence ID" value="KOB77522.1"/>
    <property type="molecule type" value="Genomic_DNA"/>
</dbReference>
<feature type="compositionally biased region" description="Polar residues" evidence="1">
    <location>
        <begin position="141"/>
        <end position="150"/>
    </location>
</feature>
<feature type="region of interest" description="Disordered" evidence="1">
    <location>
        <begin position="552"/>
        <end position="576"/>
    </location>
</feature>
<feature type="compositionally biased region" description="Basic and acidic residues" evidence="1">
    <location>
        <begin position="661"/>
        <end position="679"/>
    </location>
</feature>
<feature type="region of interest" description="Disordered" evidence="1">
    <location>
        <begin position="131"/>
        <end position="150"/>
    </location>
</feature>
<accession>A0A0L7LQ08</accession>
<sequence>MEVLHASGPGARMKVMRAAYHTTAGPGVPASSYMVHASRRVYSSGFNSGFLEPPSLPTEPLEISSTPLALLQDPHADTENYKVTEPDDFEISEPSKWRSSTRGSIRMPSEESSSTDNGSIIDVSRNHRSVLRKHSCDSENSDIPLSGRSSRVSPLLDAPALSTLKFKSLLNGNNDWNNRRKSYSFEDTSPLSETILHSNDTLAMESSTDSGICKSTEIVNDHTDDNPHIRYFGSKERTDHTRDNTFESWLSKNKQNNYYKGNKFKSYRDHEVVVEDPKENNITLQPTGKVTITLPITLETEQEYESRKNYEEHQRKIKKVEFCKTELHFAAETGKVNIIATDEKPPPSNDFRKRRSAFVPMRDMPEKPITLFGEKINDFSNESNSLNYTISEFNETDENTAATKSILKNKIPKPKPYLLGENMAFGAHDEPNGDDADEMLHVPTAVSLINKQLQSEKRSDNEISASFSRQHTVSTKTNAFRTTNQGPPENMMPKRETYDVESGKKQKVVRIHDERNKFSSVKRTPAIIRSPTPARLKTRELRESDLTYFGVDNPSNNIDKPKQAHSNPRDMHDDSGLHDLFQSVRLIQQVSNSVCNSESEDAAEYQNIPLNSNYVPKPTPRIRSKYNDKPNHIDEIVLNPIIEQDTCSHDDITTYRKSKSRKQEELSPLKNRSRSEPRKSYKFNSVEKTQRQLDQSSGSTRDHSSTENENLHHVYKTKTPTYRARTTSDDDNPIYINLKKTIEQSKTKETISKSDGKTRNNITQRVPRSNDSSIVKTHRKLEGTKSNTSQDTDSKVVPKRQQINEVKDTKTLEKKNQSLKRITEKQQSDKGDKSRLSRQKAHLKMTNEHAFDISSNKPSESKNSYKQTNSIPHKKEHKSRSLHRDSEAASEDVALERVTTSQTIKDSVDKTSGSNEKVHKRKSSKDKTSTRNDIPTIIPKVGTNSSANKNTYNKDTMRHGSRQSRREYVINYDDKNGTVSSICKIRSGSDSPRRKKTTKEAVKDKFKETLKNKSSDKAALRK</sequence>